<dbReference type="InterPro" id="IPR004211">
    <property type="entry name" value="Endonuclease_7"/>
</dbReference>
<evidence type="ECO:0000313" key="2">
    <source>
        <dbReference type="EMBL" id="WTW59785.1"/>
    </source>
</evidence>
<keyword evidence="2" id="KW-0540">Nuclease</keyword>
<sequence length="450" mass="49907">MSERVTPGRTDGLITLGAADALWVELTADSAVPTASGAFTCSPAHARAGYILLGGHVVATVRASGGQWSVPEAEVRRAAAELNAVGMDRQDLVRIGPFRGAPRQEYNEETPLRWRRRITWELHEPGGPERPARREQGRPYHLAGIDWRRILVEQTRDRTQRTWWLPRAVVRLLDAAEHAETQWVRAARTRPASAAVTEPPAHPHQTPDADERQTTSPERPTAAPRPYNKELEGQLYSVLSKKPGTSRRVAGWACAVCRTAPATVLDHCHEHGYVRAPLCQSCNTQERPDHLYSNDIRVAGRYTRLFDTDTEAWLRHWHRCPGCRARTTLPLPHLAAWTAHIACRSLRPTHRDPRGSPGRKPCGVLRVSWTGSHNAPRSCLLTVAVDFCPSGEHRVLAQVPYREAAEQFRTWLAETAPAVAAAAGPDRLDGLPDRPRPVIADTNGEGLALF</sequence>
<dbReference type="InterPro" id="IPR044925">
    <property type="entry name" value="His-Me_finger_sf"/>
</dbReference>
<organism evidence="2">
    <name type="scientific">Streptomyces sp. NBC_00003</name>
    <dbReference type="NCBI Taxonomy" id="2903608"/>
    <lineage>
        <taxon>Bacteria</taxon>
        <taxon>Bacillati</taxon>
        <taxon>Actinomycetota</taxon>
        <taxon>Actinomycetes</taxon>
        <taxon>Kitasatosporales</taxon>
        <taxon>Streptomycetaceae</taxon>
        <taxon>Streptomyces</taxon>
    </lineage>
</organism>
<feature type="region of interest" description="Disordered" evidence="1">
    <location>
        <begin position="185"/>
        <end position="227"/>
    </location>
</feature>
<keyword evidence="2" id="KW-0378">Hydrolase</keyword>
<dbReference type="EMBL" id="CP108318">
    <property type="protein sequence ID" value="WTW59785.1"/>
    <property type="molecule type" value="Genomic_DNA"/>
</dbReference>
<keyword evidence="2" id="KW-0255">Endonuclease</keyword>
<proteinExistence type="predicted"/>
<dbReference type="Pfam" id="PF02945">
    <property type="entry name" value="Endonuclease_7"/>
    <property type="match status" value="1"/>
</dbReference>
<reference evidence="2" key="1">
    <citation type="submission" date="2022-10" db="EMBL/GenBank/DDBJ databases">
        <title>The complete genomes of actinobacterial strains from the NBC collection.</title>
        <authorList>
            <person name="Joergensen T.S."/>
            <person name="Alvarez Arevalo M."/>
            <person name="Sterndorff E.B."/>
            <person name="Faurdal D."/>
            <person name="Vuksanovic O."/>
            <person name="Mourched A.-S."/>
            <person name="Charusanti P."/>
            <person name="Shaw S."/>
            <person name="Blin K."/>
            <person name="Weber T."/>
        </authorList>
    </citation>
    <scope>NUCLEOTIDE SEQUENCE</scope>
    <source>
        <strain evidence="2">NBC_00003</strain>
    </source>
</reference>
<dbReference type="GO" id="GO:0004519">
    <property type="term" value="F:endonuclease activity"/>
    <property type="evidence" value="ECO:0007669"/>
    <property type="project" value="UniProtKB-KW"/>
</dbReference>
<evidence type="ECO:0000256" key="1">
    <source>
        <dbReference type="SAM" id="MobiDB-lite"/>
    </source>
</evidence>
<dbReference type="SUPFAM" id="SSF54060">
    <property type="entry name" value="His-Me finger endonucleases"/>
    <property type="match status" value="1"/>
</dbReference>
<dbReference type="InterPro" id="IPR038563">
    <property type="entry name" value="Endonuclease_7_sf"/>
</dbReference>
<accession>A0AAU2UX64</accession>
<protein>
    <submittedName>
        <fullName evidence="2">Endonuclease VII domain-containing protein</fullName>
    </submittedName>
</protein>
<dbReference type="AlphaFoldDB" id="A0AAU2UX64"/>
<gene>
    <name evidence="2" type="ORF">OG549_03505</name>
</gene>
<dbReference type="Gene3D" id="3.40.1800.10">
    <property type="entry name" value="His-Me finger endonucleases"/>
    <property type="match status" value="1"/>
</dbReference>
<name>A0AAU2UX64_9ACTN</name>